<dbReference type="PIRSF" id="PIRSF005813">
    <property type="entry name" value="MSH2"/>
    <property type="match status" value="1"/>
</dbReference>
<feature type="coiled-coil region" evidence="6">
    <location>
        <begin position="433"/>
        <end position="467"/>
    </location>
</feature>
<dbReference type="Pfam" id="PF00488">
    <property type="entry name" value="MutS_V"/>
    <property type="match status" value="1"/>
</dbReference>
<reference evidence="8" key="1">
    <citation type="submission" date="2019-06" db="EMBL/GenBank/DDBJ databases">
        <authorList>
            <person name="Zheng W."/>
        </authorList>
    </citation>
    <scope>NUCLEOTIDE SEQUENCE</scope>
    <source>
        <strain evidence="8">QDHG01</strain>
    </source>
</reference>
<comment type="caution">
    <text evidence="8">The sequence shown here is derived from an EMBL/GenBank/DDBJ whole genome shotgun (WGS) entry which is preliminary data.</text>
</comment>
<accession>A0A8J8P1Y9</accession>
<keyword evidence="4" id="KW-0238">DNA-binding</keyword>
<sequence>MSDGLPQYSREEAGEINQTLLAVNFRISQSERTVAGAFVNLNERTMMITEFMDNEHFSGLESLIIQLNNSSPDSKFRVLVNMPTDLLKDKVTDILGMCEVEYSIGNKKDFSTNQVQHTLNSLLKESFNYKLEESEMELALAALSAAIDHMNLRSGKQKQFALKKYTLSQYLRLDVAAIKALNIFPQNSESGISGQAGSVYGMLNQCKTSIGARLLKKWLKQPTTNREEINQRLSIVEYLYINDHIRKDIQGVHLKAFPDLEKLYAKFYRVQAKLRNNAQLVDCVKVYNMISTLQELCKYLDENMIDEAMEQHPLRTEILAKLKETLDDFSKLREMLEQCIDISKAKQNDYIINPAFSTDLKQIDTDINRVKRKIEDLKGKVADDLDCNKPVNLVESQMHTFVFECDKKEGDDGMRKGKRKYTYKVISIKNKIMSFTVQELKDLVREYNELEDSYRALQNELVLKVLEIASTYYPLLETVSTLISQLDVLCAFAVVSSTNQYVKPLICPEEKEQQQVYLIESKHPLIHLQDPASCINNDCRMVKNKSNLQIITGPNMGGKSTYIRQVAICVLLAHIGCFVPCSKAEIPIVDCIIARVGASDHQLRGISTFMAEMLEASCMLKTATSRSLIIMDELGRGTSTNEGFGLAWAIAEYIATEINCFCLFATHFHEMTAMQDELPNVKNLYVSALAQGDQLTMLYKVKEGVIDRSYGIHVAEMLKFPEEVLREAKALANELENFQEASYKAQGAGIAK</sequence>
<dbReference type="InterPro" id="IPR027417">
    <property type="entry name" value="P-loop_NTPase"/>
</dbReference>
<keyword evidence="9" id="KW-1185">Reference proteome</keyword>
<evidence type="ECO:0000256" key="3">
    <source>
        <dbReference type="ARBA" id="ARBA00022840"/>
    </source>
</evidence>
<evidence type="ECO:0000259" key="7">
    <source>
        <dbReference type="PROSITE" id="PS00486"/>
    </source>
</evidence>
<organism evidence="8 9">
    <name type="scientific">Halteria grandinella</name>
    <dbReference type="NCBI Taxonomy" id="5974"/>
    <lineage>
        <taxon>Eukaryota</taxon>
        <taxon>Sar</taxon>
        <taxon>Alveolata</taxon>
        <taxon>Ciliophora</taxon>
        <taxon>Intramacronucleata</taxon>
        <taxon>Spirotrichea</taxon>
        <taxon>Stichotrichia</taxon>
        <taxon>Sporadotrichida</taxon>
        <taxon>Halteriidae</taxon>
        <taxon>Halteria</taxon>
    </lineage>
</organism>
<proteinExistence type="inferred from homology"/>
<dbReference type="Proteomes" id="UP000785679">
    <property type="component" value="Unassembled WGS sequence"/>
</dbReference>
<dbReference type="GO" id="GO:0032301">
    <property type="term" value="C:MutSalpha complex"/>
    <property type="evidence" value="ECO:0007669"/>
    <property type="project" value="TreeGrafter"/>
</dbReference>
<dbReference type="PANTHER" id="PTHR11361">
    <property type="entry name" value="DNA MISMATCH REPAIR PROTEIN MUTS FAMILY MEMBER"/>
    <property type="match status" value="1"/>
</dbReference>
<keyword evidence="6" id="KW-0175">Coiled coil</keyword>
<dbReference type="InterPro" id="IPR036187">
    <property type="entry name" value="DNA_mismatch_repair_MutS_sf"/>
</dbReference>
<dbReference type="SMART" id="SM00533">
    <property type="entry name" value="MUTSd"/>
    <property type="match status" value="1"/>
</dbReference>
<dbReference type="EMBL" id="RRYP01001422">
    <property type="protein sequence ID" value="TNV85966.1"/>
    <property type="molecule type" value="Genomic_DNA"/>
</dbReference>
<evidence type="ECO:0000313" key="8">
    <source>
        <dbReference type="EMBL" id="TNV85966.1"/>
    </source>
</evidence>
<dbReference type="Pfam" id="PF05192">
    <property type="entry name" value="MutS_III"/>
    <property type="match status" value="1"/>
</dbReference>
<dbReference type="InterPro" id="IPR007696">
    <property type="entry name" value="DNA_mismatch_repair_MutS_core"/>
</dbReference>
<name>A0A8J8P1Y9_HALGN</name>
<evidence type="ECO:0000313" key="9">
    <source>
        <dbReference type="Proteomes" id="UP000785679"/>
    </source>
</evidence>
<dbReference type="InterPro" id="IPR032642">
    <property type="entry name" value="Msh2_ATP-bd"/>
</dbReference>
<dbReference type="CDD" id="cd03285">
    <property type="entry name" value="ABC_MSH2_euk"/>
    <property type="match status" value="1"/>
</dbReference>
<gene>
    <name evidence="8" type="ORF">FGO68_gene6908</name>
</gene>
<dbReference type="SUPFAM" id="SSF52540">
    <property type="entry name" value="P-loop containing nucleoside triphosphate hydrolases"/>
    <property type="match status" value="1"/>
</dbReference>
<keyword evidence="3" id="KW-0067">ATP-binding</keyword>
<keyword evidence="5" id="KW-0234">DNA repair</keyword>
<comment type="similarity">
    <text evidence="1">Belongs to the DNA mismatch repair MutS family.</text>
</comment>
<dbReference type="PANTHER" id="PTHR11361:SF35">
    <property type="entry name" value="DNA MISMATCH REPAIR PROTEIN MSH2"/>
    <property type="match status" value="1"/>
</dbReference>
<keyword evidence="5" id="KW-0227">DNA damage</keyword>
<feature type="domain" description="DNA mismatch repair proteins mutS family" evidence="7">
    <location>
        <begin position="627"/>
        <end position="643"/>
    </location>
</feature>
<dbReference type="GO" id="GO:0006312">
    <property type="term" value="P:mitotic recombination"/>
    <property type="evidence" value="ECO:0007669"/>
    <property type="project" value="TreeGrafter"/>
</dbReference>
<dbReference type="InterPro" id="IPR036678">
    <property type="entry name" value="MutS_con_dom_sf"/>
</dbReference>
<evidence type="ECO:0000256" key="5">
    <source>
        <dbReference type="ARBA" id="ARBA00023204"/>
    </source>
</evidence>
<dbReference type="Gene3D" id="1.10.1420.10">
    <property type="match status" value="2"/>
</dbReference>
<dbReference type="GO" id="GO:0005524">
    <property type="term" value="F:ATP binding"/>
    <property type="evidence" value="ECO:0007669"/>
    <property type="project" value="UniProtKB-KW"/>
</dbReference>
<dbReference type="SUPFAM" id="SSF48334">
    <property type="entry name" value="DNA repair protein MutS, domain III"/>
    <property type="match status" value="1"/>
</dbReference>
<protein>
    <recommendedName>
        <fullName evidence="7">DNA mismatch repair proteins mutS family domain-containing protein</fullName>
    </recommendedName>
</protein>
<dbReference type="Gene3D" id="3.30.420.110">
    <property type="entry name" value="MutS, connector domain"/>
    <property type="match status" value="1"/>
</dbReference>
<dbReference type="GO" id="GO:0006298">
    <property type="term" value="P:mismatch repair"/>
    <property type="evidence" value="ECO:0007669"/>
    <property type="project" value="InterPro"/>
</dbReference>
<dbReference type="GO" id="GO:0030983">
    <property type="term" value="F:mismatched DNA binding"/>
    <property type="evidence" value="ECO:0007669"/>
    <property type="project" value="InterPro"/>
</dbReference>
<feature type="coiled-coil region" evidence="6">
    <location>
        <begin position="319"/>
        <end position="380"/>
    </location>
</feature>
<evidence type="ECO:0000256" key="2">
    <source>
        <dbReference type="ARBA" id="ARBA00022741"/>
    </source>
</evidence>
<dbReference type="AlphaFoldDB" id="A0A8J8P1Y9"/>
<dbReference type="OrthoDB" id="295033at2759"/>
<dbReference type="InterPro" id="IPR011184">
    <property type="entry name" value="DNA_mismatch_repair_Msh2"/>
</dbReference>
<dbReference type="GO" id="GO:0140664">
    <property type="term" value="F:ATP-dependent DNA damage sensor activity"/>
    <property type="evidence" value="ECO:0007669"/>
    <property type="project" value="InterPro"/>
</dbReference>
<dbReference type="Pfam" id="PF05190">
    <property type="entry name" value="MutS_IV"/>
    <property type="match status" value="1"/>
</dbReference>
<dbReference type="InterPro" id="IPR000432">
    <property type="entry name" value="DNA_mismatch_repair_MutS_C"/>
</dbReference>
<evidence type="ECO:0000256" key="1">
    <source>
        <dbReference type="ARBA" id="ARBA00006271"/>
    </source>
</evidence>
<evidence type="ECO:0000256" key="6">
    <source>
        <dbReference type="SAM" id="Coils"/>
    </source>
</evidence>
<dbReference type="SMART" id="SM00534">
    <property type="entry name" value="MUTSac"/>
    <property type="match status" value="1"/>
</dbReference>
<evidence type="ECO:0000256" key="4">
    <source>
        <dbReference type="ARBA" id="ARBA00023125"/>
    </source>
</evidence>
<keyword evidence="2" id="KW-0547">Nucleotide-binding</keyword>
<dbReference type="InterPro" id="IPR045076">
    <property type="entry name" value="MutS"/>
</dbReference>
<dbReference type="PROSITE" id="PS00486">
    <property type="entry name" value="DNA_MISMATCH_REPAIR_2"/>
    <property type="match status" value="1"/>
</dbReference>
<dbReference type="InterPro" id="IPR007861">
    <property type="entry name" value="DNA_mismatch_repair_MutS_clamp"/>
</dbReference>
<dbReference type="Gene3D" id="3.40.50.300">
    <property type="entry name" value="P-loop containing nucleotide triphosphate hydrolases"/>
    <property type="match status" value="1"/>
</dbReference>